<name>A0A518I176_9BACT</name>
<organism evidence="1 2">
    <name type="scientific">Stieleria neptunia</name>
    <dbReference type="NCBI Taxonomy" id="2527979"/>
    <lineage>
        <taxon>Bacteria</taxon>
        <taxon>Pseudomonadati</taxon>
        <taxon>Planctomycetota</taxon>
        <taxon>Planctomycetia</taxon>
        <taxon>Pirellulales</taxon>
        <taxon>Pirellulaceae</taxon>
        <taxon>Stieleria</taxon>
    </lineage>
</organism>
<evidence type="ECO:0000313" key="1">
    <source>
        <dbReference type="EMBL" id="QDV46853.1"/>
    </source>
</evidence>
<proteinExistence type="predicted"/>
<dbReference type="Proteomes" id="UP000319004">
    <property type="component" value="Chromosome"/>
</dbReference>
<keyword evidence="2" id="KW-1185">Reference proteome</keyword>
<gene>
    <name evidence="1" type="ORF">Enr13x_67620</name>
</gene>
<protein>
    <submittedName>
        <fullName evidence="1">Uncharacterized protein</fullName>
    </submittedName>
</protein>
<dbReference type="AlphaFoldDB" id="A0A518I176"/>
<sequence length="79" mass="9181">MKCTRGRESRYLVCLHVFRPSRVISSVHAPESYSYFGVSRYSYSIEWQTDQHRSATVLNVVAELGPSDFTRPLFPKIRI</sequence>
<dbReference type="KEGG" id="snep:Enr13x_67620"/>
<accession>A0A518I176</accession>
<evidence type="ECO:0000313" key="2">
    <source>
        <dbReference type="Proteomes" id="UP000319004"/>
    </source>
</evidence>
<reference evidence="1 2" key="1">
    <citation type="submission" date="2019-03" db="EMBL/GenBank/DDBJ databases">
        <title>Deep-cultivation of Planctomycetes and their phenomic and genomic characterization uncovers novel biology.</title>
        <authorList>
            <person name="Wiegand S."/>
            <person name="Jogler M."/>
            <person name="Boedeker C."/>
            <person name="Pinto D."/>
            <person name="Vollmers J."/>
            <person name="Rivas-Marin E."/>
            <person name="Kohn T."/>
            <person name="Peeters S.H."/>
            <person name="Heuer A."/>
            <person name="Rast P."/>
            <person name="Oberbeckmann S."/>
            <person name="Bunk B."/>
            <person name="Jeske O."/>
            <person name="Meyerdierks A."/>
            <person name="Storesund J.E."/>
            <person name="Kallscheuer N."/>
            <person name="Luecker S."/>
            <person name="Lage O.M."/>
            <person name="Pohl T."/>
            <person name="Merkel B.J."/>
            <person name="Hornburger P."/>
            <person name="Mueller R.-W."/>
            <person name="Bruemmer F."/>
            <person name="Labrenz M."/>
            <person name="Spormann A.M."/>
            <person name="Op den Camp H."/>
            <person name="Overmann J."/>
            <person name="Amann R."/>
            <person name="Jetten M.S.M."/>
            <person name="Mascher T."/>
            <person name="Medema M.H."/>
            <person name="Devos D.P."/>
            <person name="Kaster A.-K."/>
            <person name="Ovreas L."/>
            <person name="Rohde M."/>
            <person name="Galperin M.Y."/>
            <person name="Jogler C."/>
        </authorList>
    </citation>
    <scope>NUCLEOTIDE SEQUENCE [LARGE SCALE GENOMIC DNA]</scope>
    <source>
        <strain evidence="1 2">Enr13</strain>
    </source>
</reference>
<dbReference type="EMBL" id="CP037423">
    <property type="protein sequence ID" value="QDV46853.1"/>
    <property type="molecule type" value="Genomic_DNA"/>
</dbReference>